<evidence type="ECO:0008006" key="3">
    <source>
        <dbReference type="Google" id="ProtNLM"/>
    </source>
</evidence>
<gene>
    <name evidence="1" type="ORF">QVO10_11830</name>
</gene>
<sequence length="106" mass="12609">MNSDLFFYLFNDFIGGADDDNLSMKYLNLDLNDSCSSRKFIRDEIKPFFEEHFSLAQKEELYAFLLKLESGEIKLDVNEFENQLFPFNTPNNLHGFYKIIRNVLYE</sequence>
<proteinExistence type="predicted"/>
<organism evidence="1 2">
    <name type="scientific">Bacteroides gallinaceum</name>
    <dbReference type="NCBI Taxonomy" id="1462571"/>
    <lineage>
        <taxon>Bacteria</taxon>
        <taxon>Pseudomonadati</taxon>
        <taxon>Bacteroidota</taxon>
        <taxon>Bacteroidia</taxon>
        <taxon>Bacteroidales</taxon>
        <taxon>Bacteroidaceae</taxon>
        <taxon>Bacteroides</taxon>
    </lineage>
</organism>
<accession>A0ABT7X7K3</accession>
<dbReference type="EMBL" id="JAUEII010000026">
    <property type="protein sequence ID" value="MDN0050067.1"/>
    <property type="molecule type" value="Genomic_DNA"/>
</dbReference>
<reference evidence="1" key="1">
    <citation type="submission" date="2023-06" db="EMBL/GenBank/DDBJ databases">
        <authorList>
            <person name="Zeman M."/>
            <person name="Kubasova T."/>
            <person name="Jahodarova E."/>
            <person name="Nykrynova M."/>
            <person name="Rychlik I."/>
        </authorList>
    </citation>
    <scope>NUCLEOTIDE SEQUENCE</scope>
    <source>
        <strain evidence="1">84_SSukc20</strain>
    </source>
</reference>
<protein>
    <recommendedName>
        <fullName evidence="3">TerB family tellurite resistance protein</fullName>
    </recommendedName>
</protein>
<evidence type="ECO:0000313" key="1">
    <source>
        <dbReference type="EMBL" id="MDN0050067.1"/>
    </source>
</evidence>
<reference evidence="1" key="2">
    <citation type="submission" date="2024-05" db="EMBL/GenBank/DDBJ databases">
        <title>Identification and characterization of horizontal gene transfer across gut microbiota members of farm animals based on homology search.</title>
        <authorList>
            <person name="Schwarzerova J."/>
            <person name="Nykrynova M."/>
            <person name="Jureckova K."/>
            <person name="Cejkova D."/>
            <person name="Rychlik I."/>
        </authorList>
    </citation>
    <scope>NUCLEOTIDE SEQUENCE</scope>
    <source>
        <strain evidence="1">84_SSukc20</strain>
    </source>
</reference>
<comment type="caution">
    <text evidence="1">The sequence shown here is derived from an EMBL/GenBank/DDBJ whole genome shotgun (WGS) entry which is preliminary data.</text>
</comment>
<name>A0ABT7X7K3_9BACE</name>
<dbReference type="RefSeq" id="WP_204970489.1">
    <property type="nucleotide sequence ID" value="NZ_JAUEII010000026.1"/>
</dbReference>
<evidence type="ECO:0000313" key="2">
    <source>
        <dbReference type="Proteomes" id="UP001167871"/>
    </source>
</evidence>
<keyword evidence="2" id="KW-1185">Reference proteome</keyword>
<dbReference type="Proteomes" id="UP001167871">
    <property type="component" value="Unassembled WGS sequence"/>
</dbReference>